<comment type="caution">
    <text evidence="6">The sequence shown here is derived from an EMBL/GenBank/DDBJ whole genome shotgun (WGS) entry which is preliminary data.</text>
</comment>
<dbReference type="AlphaFoldDB" id="A0A2B7X0Z1"/>
<evidence type="ECO:0000256" key="3">
    <source>
        <dbReference type="ARBA" id="ARBA00022989"/>
    </source>
</evidence>
<dbReference type="OrthoDB" id="10039147at2759"/>
<dbReference type="Pfam" id="PF07946">
    <property type="entry name" value="CCDC47"/>
    <property type="match status" value="1"/>
</dbReference>
<dbReference type="EMBL" id="PDNB01000158">
    <property type="protein sequence ID" value="PGH02510.1"/>
    <property type="molecule type" value="Genomic_DNA"/>
</dbReference>
<sequence>MSGLLQNILKGGAESPSPAPASGDDADFADFAANIPSPPPVASISTAPSAATANTPLAGTSTARPFAGHAAVPYTKWYRVWERTSPADFVQEAFILPFLVLTILFHVWGMGRNRRRAKLWAQAHLPTLESEFAVVGYGGVPSQRSQAQALTGDGEGEVQAEGLLKESGMAEVPENVLKEKMGTEFATYATGRQNVAFVDVTVKLVKRFNPLYLVGDYVLSVFFDSWAAPVEKVECVAYAFDGKEKDLVPAPSAADREAVAAGQQRGKGGAGSSAYDGFVFAIVHKNCMRKLREDRYDISLTFTRDNPKLPEWATVMSESAEVTDMMLTNDLIKAVQEAGENFEYLIISDQPLDKPTKIDETIPRKRITLSLRLPSSNGLTAYAPTLPIFTHFLRLPDRLVQTAHFRAEVARKLRSTRDEEIRRLRRADEEEKAEERKLAAERVKKEERERLLRSMSAEEQRKYLEKEREREAKRGMKRSTRRG</sequence>
<dbReference type="Proteomes" id="UP000223968">
    <property type="component" value="Unassembled WGS sequence"/>
</dbReference>
<gene>
    <name evidence="6" type="ORF">AJ79_07623</name>
</gene>
<dbReference type="GO" id="GO:0032469">
    <property type="term" value="P:endoplasmic reticulum calcium ion homeostasis"/>
    <property type="evidence" value="ECO:0007669"/>
    <property type="project" value="InterPro"/>
</dbReference>
<evidence type="ECO:0000256" key="1">
    <source>
        <dbReference type="ARBA" id="ARBA00004167"/>
    </source>
</evidence>
<keyword evidence="4" id="KW-0472">Membrane</keyword>
<organism evidence="6 7">
    <name type="scientific">Helicocarpus griseus UAMH5409</name>
    <dbReference type="NCBI Taxonomy" id="1447875"/>
    <lineage>
        <taxon>Eukaryota</taxon>
        <taxon>Fungi</taxon>
        <taxon>Dikarya</taxon>
        <taxon>Ascomycota</taxon>
        <taxon>Pezizomycotina</taxon>
        <taxon>Eurotiomycetes</taxon>
        <taxon>Eurotiomycetidae</taxon>
        <taxon>Onygenales</taxon>
        <taxon>Ajellomycetaceae</taxon>
        <taxon>Helicocarpus</taxon>
    </lineage>
</organism>
<comment type="subcellular location">
    <subcellularLocation>
        <location evidence="1">Membrane</location>
        <topology evidence="1">Single-pass membrane protein</topology>
    </subcellularLocation>
</comment>
<reference evidence="6 7" key="1">
    <citation type="submission" date="2017-10" db="EMBL/GenBank/DDBJ databases">
        <title>Comparative genomics in systemic dimorphic fungi from Ajellomycetaceae.</title>
        <authorList>
            <person name="Munoz J.F."/>
            <person name="Mcewen J.G."/>
            <person name="Clay O.K."/>
            <person name="Cuomo C.A."/>
        </authorList>
    </citation>
    <scope>NUCLEOTIDE SEQUENCE [LARGE SCALE GENOMIC DNA]</scope>
    <source>
        <strain evidence="6 7">UAMH5409</strain>
    </source>
</reference>
<protein>
    <recommendedName>
        <fullName evidence="8">DUF1682 domain-containing protein</fullName>
    </recommendedName>
</protein>
<feature type="compositionally biased region" description="Basic and acidic residues" evidence="5">
    <location>
        <begin position="427"/>
        <end position="474"/>
    </location>
</feature>
<evidence type="ECO:0000256" key="2">
    <source>
        <dbReference type="ARBA" id="ARBA00022692"/>
    </source>
</evidence>
<keyword evidence="7" id="KW-1185">Reference proteome</keyword>
<dbReference type="PANTHER" id="PTHR12883">
    <property type="entry name" value="ADIPOCYTE-SPECIFIC PROTEIN 4-RELATED"/>
    <property type="match status" value="1"/>
</dbReference>
<evidence type="ECO:0000256" key="4">
    <source>
        <dbReference type="ARBA" id="ARBA00023136"/>
    </source>
</evidence>
<evidence type="ECO:0000313" key="7">
    <source>
        <dbReference type="Proteomes" id="UP000223968"/>
    </source>
</evidence>
<keyword evidence="3" id="KW-1133">Transmembrane helix</keyword>
<dbReference type="PANTHER" id="PTHR12883:SF0">
    <property type="entry name" value="PAT COMPLEX SUBUNIT CCDC47"/>
    <property type="match status" value="1"/>
</dbReference>
<evidence type="ECO:0000256" key="5">
    <source>
        <dbReference type="SAM" id="MobiDB-lite"/>
    </source>
</evidence>
<dbReference type="GO" id="GO:0016020">
    <property type="term" value="C:membrane"/>
    <property type="evidence" value="ECO:0007669"/>
    <property type="project" value="UniProtKB-SubCell"/>
</dbReference>
<name>A0A2B7X0Z1_9EURO</name>
<evidence type="ECO:0008006" key="8">
    <source>
        <dbReference type="Google" id="ProtNLM"/>
    </source>
</evidence>
<evidence type="ECO:0000313" key="6">
    <source>
        <dbReference type="EMBL" id="PGH02510.1"/>
    </source>
</evidence>
<dbReference type="InterPro" id="IPR012879">
    <property type="entry name" value="CCDC47"/>
</dbReference>
<dbReference type="GO" id="GO:0005783">
    <property type="term" value="C:endoplasmic reticulum"/>
    <property type="evidence" value="ECO:0007669"/>
    <property type="project" value="InterPro"/>
</dbReference>
<accession>A0A2B7X0Z1</accession>
<proteinExistence type="predicted"/>
<dbReference type="GO" id="GO:0005509">
    <property type="term" value="F:calcium ion binding"/>
    <property type="evidence" value="ECO:0007669"/>
    <property type="project" value="InterPro"/>
</dbReference>
<dbReference type="STRING" id="1447875.A0A2B7X0Z1"/>
<keyword evidence="2" id="KW-0812">Transmembrane</keyword>
<feature type="region of interest" description="Disordered" evidence="5">
    <location>
        <begin position="427"/>
        <end position="483"/>
    </location>
</feature>